<dbReference type="GO" id="GO:0051213">
    <property type="term" value="F:dioxygenase activity"/>
    <property type="evidence" value="ECO:0007669"/>
    <property type="project" value="UniProtKB-KW"/>
</dbReference>
<reference evidence="2" key="1">
    <citation type="journal article" date="2019" name="Int. J. Syst. Evol. Microbiol.">
        <title>The Global Catalogue of Microorganisms (GCM) 10K type strain sequencing project: providing services to taxonomists for standard genome sequencing and annotation.</title>
        <authorList>
            <consortium name="The Broad Institute Genomics Platform"/>
            <consortium name="The Broad Institute Genome Sequencing Center for Infectious Disease"/>
            <person name="Wu L."/>
            <person name="Ma J."/>
        </authorList>
    </citation>
    <scope>NUCLEOTIDE SEQUENCE [LARGE SCALE GENOMIC DNA]</scope>
    <source>
        <strain evidence="2">KCTC 42742</strain>
    </source>
</reference>
<comment type="caution">
    <text evidence="1">The sequence shown here is derived from an EMBL/GenBank/DDBJ whole genome shotgun (WGS) entry which is preliminary data.</text>
</comment>
<name>A0ABV7RIB1_9NEIS</name>
<dbReference type="InterPro" id="IPR008775">
    <property type="entry name" value="Phytyl_CoA_dOase-like"/>
</dbReference>
<dbReference type="Proteomes" id="UP001595741">
    <property type="component" value="Unassembled WGS sequence"/>
</dbReference>
<dbReference type="Gene3D" id="2.60.120.620">
    <property type="entry name" value="q2cbj1_9rhob like domain"/>
    <property type="match status" value="1"/>
</dbReference>
<protein>
    <submittedName>
        <fullName evidence="1">Phytanoyl-CoA dioxygenase family protein</fullName>
    </submittedName>
</protein>
<dbReference type="Pfam" id="PF05721">
    <property type="entry name" value="PhyH"/>
    <property type="match status" value="1"/>
</dbReference>
<organism evidence="1 2">
    <name type="scientific">Vogesella facilis</name>
    <dbReference type="NCBI Taxonomy" id="1655232"/>
    <lineage>
        <taxon>Bacteria</taxon>
        <taxon>Pseudomonadati</taxon>
        <taxon>Pseudomonadota</taxon>
        <taxon>Betaproteobacteria</taxon>
        <taxon>Neisseriales</taxon>
        <taxon>Chromobacteriaceae</taxon>
        <taxon>Vogesella</taxon>
    </lineage>
</organism>
<sequence>MSMVTLSPQQIADYQRDGAIILRGVFRDWIDTLRDGFEQVLAAPGPFAIENVGNGEAGRFFEDYCNWQRIAPFGRFIHDSPAAGIAGLLTQSQQVQIFHEHILVKEPGTAKPTPWHQDIPYYCVSGLQTASYWIPLDPVRSDNTLRVVLGSHRWPKLVRPKRWASNENFFAGEDDFMAMPDVDDGSYTILAPEMEPGDAVVFDFHTVHGAAGNLGGNRRRAFSARFIGDDVRFEQRPGRTSPPFPGINQQQGERLREDWFPVVWRADAAG</sequence>
<accession>A0ABV7RIB1</accession>
<keyword evidence="2" id="KW-1185">Reference proteome</keyword>
<proteinExistence type="predicted"/>
<keyword evidence="1" id="KW-0560">Oxidoreductase</keyword>
<dbReference type="EMBL" id="JBHRXN010000036">
    <property type="protein sequence ID" value="MFC3534071.1"/>
    <property type="molecule type" value="Genomic_DNA"/>
</dbReference>
<evidence type="ECO:0000313" key="1">
    <source>
        <dbReference type="EMBL" id="MFC3534071.1"/>
    </source>
</evidence>
<keyword evidence="1" id="KW-0223">Dioxygenase</keyword>
<dbReference type="RefSeq" id="WP_386094754.1">
    <property type="nucleotide sequence ID" value="NZ_JBHRXN010000036.1"/>
</dbReference>
<gene>
    <name evidence="1" type="ORF">ACFOLG_18040</name>
</gene>
<dbReference type="PANTHER" id="PTHR20883:SF49">
    <property type="entry name" value="PHYTANOYL-COA DIOXYGENASE"/>
    <property type="match status" value="1"/>
</dbReference>
<evidence type="ECO:0000313" key="2">
    <source>
        <dbReference type="Proteomes" id="UP001595741"/>
    </source>
</evidence>
<dbReference type="PANTHER" id="PTHR20883">
    <property type="entry name" value="PHYTANOYL-COA DIOXYGENASE DOMAIN CONTAINING 1"/>
    <property type="match status" value="1"/>
</dbReference>
<dbReference type="SUPFAM" id="SSF51197">
    <property type="entry name" value="Clavaminate synthase-like"/>
    <property type="match status" value="1"/>
</dbReference>